<reference evidence="1" key="2">
    <citation type="journal article" date="2015" name="Data Brief">
        <title>Shoot transcriptome of the giant reed, Arundo donax.</title>
        <authorList>
            <person name="Barrero R.A."/>
            <person name="Guerrero F.D."/>
            <person name="Moolhuijzen P."/>
            <person name="Goolsby J.A."/>
            <person name="Tidwell J."/>
            <person name="Bellgard S.E."/>
            <person name="Bellgard M.I."/>
        </authorList>
    </citation>
    <scope>NUCLEOTIDE SEQUENCE</scope>
    <source>
        <tissue evidence="1">Shoot tissue taken approximately 20 cm above the soil surface</tissue>
    </source>
</reference>
<protein>
    <submittedName>
        <fullName evidence="1">Uncharacterized protein</fullName>
    </submittedName>
</protein>
<accession>A0A0A9BAX1</accession>
<dbReference type="EMBL" id="GBRH01238572">
    <property type="protein sequence ID" value="JAD59323.1"/>
    <property type="molecule type" value="Transcribed_RNA"/>
</dbReference>
<evidence type="ECO:0000313" key="1">
    <source>
        <dbReference type="EMBL" id="JAD59323.1"/>
    </source>
</evidence>
<reference evidence="1" key="1">
    <citation type="submission" date="2014-09" db="EMBL/GenBank/DDBJ databases">
        <authorList>
            <person name="Magalhaes I.L.F."/>
            <person name="Oliveira U."/>
            <person name="Santos F.R."/>
            <person name="Vidigal T.H.D.A."/>
            <person name="Brescovit A.D."/>
            <person name="Santos A.J."/>
        </authorList>
    </citation>
    <scope>NUCLEOTIDE SEQUENCE</scope>
    <source>
        <tissue evidence="1">Shoot tissue taken approximately 20 cm above the soil surface</tissue>
    </source>
</reference>
<proteinExistence type="predicted"/>
<sequence length="14" mass="1562">MEISLELPYVGVIV</sequence>
<name>A0A0A9BAX1_ARUDO</name>
<organism evidence="1">
    <name type="scientific">Arundo donax</name>
    <name type="common">Giant reed</name>
    <name type="synonym">Donax arundinaceus</name>
    <dbReference type="NCBI Taxonomy" id="35708"/>
    <lineage>
        <taxon>Eukaryota</taxon>
        <taxon>Viridiplantae</taxon>
        <taxon>Streptophyta</taxon>
        <taxon>Embryophyta</taxon>
        <taxon>Tracheophyta</taxon>
        <taxon>Spermatophyta</taxon>
        <taxon>Magnoliopsida</taxon>
        <taxon>Liliopsida</taxon>
        <taxon>Poales</taxon>
        <taxon>Poaceae</taxon>
        <taxon>PACMAD clade</taxon>
        <taxon>Arundinoideae</taxon>
        <taxon>Arundineae</taxon>
        <taxon>Arundo</taxon>
    </lineage>
</organism>